<dbReference type="EMBL" id="JANBPW010001577">
    <property type="protein sequence ID" value="KAJ1943954.1"/>
    <property type="molecule type" value="Genomic_DNA"/>
</dbReference>
<protein>
    <submittedName>
        <fullName evidence="1">Uncharacterized protein</fullName>
    </submittedName>
</protein>
<gene>
    <name evidence="1" type="ORF">FBU59_002745</name>
</gene>
<accession>A0ACC1JA97</accession>
<sequence>MCDRRAQGLNYPPPLTLQPQLEKARAAIACLQPHLDARIEKIQAVIRDRNAEIFNQTTSIREDWAESSGSTVATKLAKAAHKDFRKKMRRVEFQQQSGVITWAMRELEQLLTAPDVATVVTDCLELLMTEAEILERAVSQVFARKYESASNDLREQRQDIVDDFTEGLLTGREELAGIIGKLLLKEAWRILEANISLQRQKALLDGGSGGGSGSSGKNKKSKGSQAKHSLPPTPSTPDAATAAASRLAQPLPPTTPVQPVQPPTPVDVQSQADSTSVLDVDDFDDDEEDSAAKKRRKNKKKKAKKKKAKQQQQAAATAAAQATQTNAGDEDDDEDDDEENEDRTVRGGDPQNPFASLSMANANGEVDSDAAGEAKRVETLVVSMTASPAAAAAAPVPERVASVKEEEVIKREAGSGPGLSSVPVTAQPVAQTPAQQQTRPRRGTNAARYVPGVGFISDDGISATSPRPSPGVTATFKGPVNGISSASSSAVAAAAATSPAGRVTPGALSVQTAVSAAGKQQPSVLTASPGVSETPQLPQHQPSRLDKESLLELQSVLSGKSVEAMQQELESLAHEDLVLVATTAMVSRNGLMNLTNKWHASVSNVLQAYETIASQVESFRRLCDSHDEDTARLSSLLAQAAQEAQQWHEKYDVVCAELKELKASYSNASVDASAKKEEKAASEELTPGGDVSSMAPVTPSAAAAPPGPQTVQSMVMPSPGDGGMLWSDQQQQQPQQQQQQQAWPSFGGAQYPAAAAAANTSGAMPAGFMSAQTLLPGLLAAGQLHGNMDYATLMSVANRMHAAAAYVQQIQQNQQSQPTQQGFVGGGANAAGGFNMGSLLGNSSGFGMG</sequence>
<name>A0ACC1JA97_9FUNG</name>
<dbReference type="Proteomes" id="UP001150603">
    <property type="component" value="Unassembled WGS sequence"/>
</dbReference>
<proteinExistence type="predicted"/>
<evidence type="ECO:0000313" key="2">
    <source>
        <dbReference type="Proteomes" id="UP001150603"/>
    </source>
</evidence>
<feature type="non-terminal residue" evidence="1">
    <location>
        <position position="849"/>
    </location>
</feature>
<organism evidence="1 2">
    <name type="scientific">Linderina macrospora</name>
    <dbReference type="NCBI Taxonomy" id="4868"/>
    <lineage>
        <taxon>Eukaryota</taxon>
        <taxon>Fungi</taxon>
        <taxon>Fungi incertae sedis</taxon>
        <taxon>Zoopagomycota</taxon>
        <taxon>Kickxellomycotina</taxon>
        <taxon>Kickxellomycetes</taxon>
        <taxon>Kickxellales</taxon>
        <taxon>Kickxellaceae</taxon>
        <taxon>Linderina</taxon>
    </lineage>
</organism>
<reference evidence="1" key="1">
    <citation type="submission" date="2022-07" db="EMBL/GenBank/DDBJ databases">
        <title>Phylogenomic reconstructions and comparative analyses of Kickxellomycotina fungi.</title>
        <authorList>
            <person name="Reynolds N.K."/>
            <person name="Stajich J.E."/>
            <person name="Barry K."/>
            <person name="Grigoriev I.V."/>
            <person name="Crous P."/>
            <person name="Smith M.E."/>
        </authorList>
    </citation>
    <scope>NUCLEOTIDE SEQUENCE</scope>
    <source>
        <strain evidence="1">NRRL 5244</strain>
    </source>
</reference>
<evidence type="ECO:0000313" key="1">
    <source>
        <dbReference type="EMBL" id="KAJ1943954.1"/>
    </source>
</evidence>
<keyword evidence="2" id="KW-1185">Reference proteome</keyword>
<comment type="caution">
    <text evidence="1">The sequence shown here is derived from an EMBL/GenBank/DDBJ whole genome shotgun (WGS) entry which is preliminary data.</text>
</comment>